<dbReference type="Proteomes" id="UP000269591">
    <property type="component" value="Unassembled WGS sequence"/>
</dbReference>
<protein>
    <submittedName>
        <fullName evidence="1">Uncharacterized protein</fullName>
    </submittedName>
</protein>
<proteinExistence type="predicted"/>
<evidence type="ECO:0000313" key="1">
    <source>
        <dbReference type="EMBL" id="RNL41031.1"/>
    </source>
</evidence>
<dbReference type="AlphaFoldDB" id="A0A3N0B1M2"/>
<reference evidence="2" key="1">
    <citation type="submission" date="2018-05" db="EMBL/GenBank/DDBJ databases">
        <title>Genome Sequencing of selected type strains of the family Eggerthellaceae.</title>
        <authorList>
            <person name="Danylec N."/>
            <person name="Stoll D.A."/>
            <person name="Doetsch A."/>
            <person name="Huch M."/>
        </authorList>
    </citation>
    <scope>NUCLEOTIDE SEQUENCE [LARGE SCALE GENOMIC DNA]</scope>
    <source>
        <strain evidence="2">DSM 24851</strain>
    </source>
</reference>
<keyword evidence="2" id="KW-1185">Reference proteome</keyword>
<organism evidence="1 2">
    <name type="scientific">Slackia equolifaciens</name>
    <dbReference type="NCBI Taxonomy" id="498718"/>
    <lineage>
        <taxon>Bacteria</taxon>
        <taxon>Bacillati</taxon>
        <taxon>Actinomycetota</taxon>
        <taxon>Coriobacteriia</taxon>
        <taxon>Eggerthellales</taxon>
        <taxon>Eggerthellaceae</taxon>
        <taxon>Slackia</taxon>
    </lineage>
</organism>
<dbReference type="EMBL" id="QIBX01000003">
    <property type="protein sequence ID" value="RNL41031.1"/>
    <property type="molecule type" value="Genomic_DNA"/>
</dbReference>
<comment type="caution">
    <text evidence="1">The sequence shown here is derived from an EMBL/GenBank/DDBJ whole genome shotgun (WGS) entry which is preliminary data.</text>
</comment>
<sequence length="1035" mass="116571">MTSFDANSEYMAKLASTPLLKLSFENAAFRRRIFNKTKSTDISNLLDLFALTDHQLEGLLEFEDACCILDLKERFEANPEDTAASLMAVDSHSSASNSTCFRLHSDNEASGDKAQVNLNARSHQSDMLKIAADGHHVVFPNFKGNTDLRCLEQRAARELDYLSSSFDNVMVYQAFDAFNSDFDTITVSFGSLFQTYCRSPRRALDAIDCYFGTIFLIYVAYSASKYFDGENLWGNFFDAIGISEGNSQSYFKHLFLRKLENRGLPVYGEEEETQRYLCTALLHGGLSEWSWTDLWENSIMPLVRDRGGYSLSGLLPSGLSGREILAKINQPNGRYSAKERTRKTIEKADAGYIGAVLEDAFRVANQVRSSCKSAKKSMFLSAYDLPDAAMRALRLYLTGQAGRQQADKGRKANNQSVGSSLKKERELAYLPMAQIQLDLMGGKLLLVWNKQRFPLSFANRRVDYYVNGKCLETLHFEYRPNYVLLDRVEIPLEPQDIFEVEIRLMERLGDGDDWEEMSSTSQVFSQQKPGCFEFVIGADGQCRLRGDRERISKRKNIAYLVRDGLYIKPVLGMTEIDPPNSFTSIGGFHIQAFQVEPSASGELIEESSYKTIESWQERYLVKINKKGVIGRTKEGLDAYGYNPLDYDGDCSLPSITVTALDGDLALRDLDVFCNCDGVKVSIGRFSQWSDCYSEEASIVVSFAKTVLPFLHIRNCELSIFQKSVSYNSTIAKYQFAVLPIRGFKLSRVYRENMTFLADYEFQAAENLEVVNDDLSSAAEVLGDALYITKALLEDEHVRLTFISPQDNKTTEVELQGAALRIEVPQKIDSIATQHPINLSDVLSAGYGGCSFSIEALSARRGSRAMLVLLGQRPVFFKELNSKGPSSFNLHSHADFFRMNGIDKAGDDRLTFTLYFGEDYASSNELSYGDMDLFRLQRGFGFSSWRVVLKQDGTHVLRFNGKALFPLVFEFIRVGKASLSYSSFCEKGANEVLIPALVIRLYERRRLIRVKVMPFLKRSRLGSASPLEDFAVIADM</sequence>
<evidence type="ECO:0000313" key="2">
    <source>
        <dbReference type="Proteomes" id="UP000269591"/>
    </source>
</evidence>
<gene>
    <name evidence="1" type="ORF">DMP06_03295</name>
</gene>
<dbReference type="OrthoDB" id="9836753at2"/>
<name>A0A3N0B1M2_9ACTN</name>
<accession>A0A3N0B1M2</accession>
<dbReference type="RefSeq" id="WP_123208315.1">
    <property type="nucleotide sequence ID" value="NZ_JBHTHO010000001.1"/>
</dbReference>